<dbReference type="EMBL" id="LT607751">
    <property type="protein sequence ID" value="SCG38040.1"/>
    <property type="molecule type" value="Genomic_DNA"/>
</dbReference>
<protein>
    <recommendedName>
        <fullName evidence="5">WD40-like Beta Propeller Repeat</fullName>
    </recommendedName>
</protein>
<evidence type="ECO:0000256" key="1">
    <source>
        <dbReference type="SAM" id="MobiDB-lite"/>
    </source>
</evidence>
<accession>A0A1C5GWA8</accession>
<feature type="chain" id="PRO_5039585279" description="WD40-like Beta Propeller Repeat" evidence="2">
    <location>
        <begin position="38"/>
        <end position="375"/>
    </location>
</feature>
<feature type="region of interest" description="Disordered" evidence="1">
    <location>
        <begin position="38"/>
        <end position="78"/>
    </location>
</feature>
<proteinExistence type="predicted"/>
<keyword evidence="4" id="KW-1185">Reference proteome</keyword>
<sequence length="375" mass="39324">MNLTTPTRTLRSAVRRSRALLGAAAVLMAIGAAGCTAAPATPSAAPADPSPVTAVSGQGGSAVLSAPTTKSGPAATATRGAEARSVAAATASWPVLRWYSAQQYHPNAPARIWQRTAAGRRQVVREGTPGEKGRLSAVTPSPDGRRAAWLAYKPNRLVIDRFEGGARRTLPLTAGVFACNPTWVSNSRVLYTVGPERDWTYVTVNADGTGRRVLATHQKTCAEAGAGLIATYGARTVSLMDQQGHERTVKPRIPANLRIHGLPGISVKSIVVSAQTPTAGGCSCSARIRNYRVNVATGAAVELAPIDPAFRESRGRGRVDHVTFLPGNGGLIAQVNTESLGEDTPRYRLVRYTAAGRMLSVRPIPAGPAWGMLLG</sequence>
<dbReference type="Proteomes" id="UP000198210">
    <property type="component" value="Chromosome I"/>
</dbReference>
<organism evidence="3 4">
    <name type="scientific">Micromonospora siamensis</name>
    <dbReference type="NCBI Taxonomy" id="299152"/>
    <lineage>
        <taxon>Bacteria</taxon>
        <taxon>Bacillati</taxon>
        <taxon>Actinomycetota</taxon>
        <taxon>Actinomycetes</taxon>
        <taxon>Micromonosporales</taxon>
        <taxon>Micromonosporaceae</taxon>
        <taxon>Micromonospora</taxon>
    </lineage>
</organism>
<dbReference type="InterPro" id="IPR006311">
    <property type="entry name" value="TAT_signal"/>
</dbReference>
<gene>
    <name evidence="3" type="ORF">GA0074704_0611</name>
</gene>
<evidence type="ECO:0000313" key="4">
    <source>
        <dbReference type="Proteomes" id="UP000198210"/>
    </source>
</evidence>
<dbReference type="SUPFAM" id="SSF82171">
    <property type="entry name" value="DPP6 N-terminal domain-like"/>
    <property type="match status" value="1"/>
</dbReference>
<evidence type="ECO:0008006" key="5">
    <source>
        <dbReference type="Google" id="ProtNLM"/>
    </source>
</evidence>
<dbReference type="AlphaFoldDB" id="A0A1C5GWA8"/>
<evidence type="ECO:0000256" key="2">
    <source>
        <dbReference type="SAM" id="SignalP"/>
    </source>
</evidence>
<feature type="signal peptide" evidence="2">
    <location>
        <begin position="1"/>
        <end position="37"/>
    </location>
</feature>
<dbReference type="RefSeq" id="WP_088969075.1">
    <property type="nucleotide sequence ID" value="NZ_JBHLYF010000026.1"/>
</dbReference>
<feature type="compositionally biased region" description="Low complexity" evidence="1">
    <location>
        <begin position="38"/>
        <end position="56"/>
    </location>
</feature>
<keyword evidence="2" id="KW-0732">Signal</keyword>
<evidence type="ECO:0000313" key="3">
    <source>
        <dbReference type="EMBL" id="SCG38040.1"/>
    </source>
</evidence>
<name>A0A1C5GWA8_9ACTN</name>
<reference evidence="3 4" key="1">
    <citation type="submission" date="2016-06" db="EMBL/GenBank/DDBJ databases">
        <authorList>
            <person name="Kjaerup R.B."/>
            <person name="Dalgaard T.S."/>
            <person name="Juul-Madsen H.R."/>
        </authorList>
    </citation>
    <scope>NUCLEOTIDE SEQUENCE [LARGE SCALE GENOMIC DNA]</scope>
    <source>
        <strain evidence="3 4">DSM 45097</strain>
    </source>
</reference>
<dbReference type="PROSITE" id="PS51318">
    <property type="entry name" value="TAT"/>
    <property type="match status" value="1"/>
</dbReference>